<evidence type="ECO:0000313" key="8">
    <source>
        <dbReference type="EMBL" id="KJF15853.1"/>
    </source>
</evidence>
<proteinExistence type="predicted"/>
<evidence type="ECO:0000256" key="1">
    <source>
        <dbReference type="ARBA" id="ARBA00004651"/>
    </source>
</evidence>
<evidence type="ECO:0000256" key="3">
    <source>
        <dbReference type="ARBA" id="ARBA00022692"/>
    </source>
</evidence>
<dbReference type="InterPro" id="IPR050545">
    <property type="entry name" value="Mycobact_MmpL"/>
</dbReference>
<dbReference type="PATRIC" id="fig|1280514.3.peg.4426"/>
<comment type="caution">
    <text evidence="8">The sequence shown here is derived from an EMBL/GenBank/DDBJ whole genome shotgun (WGS) entry which is preliminary data.</text>
</comment>
<feature type="transmembrane region" description="Helical" evidence="6">
    <location>
        <begin position="226"/>
        <end position="244"/>
    </location>
</feature>
<dbReference type="Gene3D" id="1.20.1640.10">
    <property type="entry name" value="Multidrug efflux transporter AcrB transmembrane domain"/>
    <property type="match status" value="2"/>
</dbReference>
<dbReference type="PANTHER" id="PTHR33406">
    <property type="entry name" value="MEMBRANE PROTEIN MJ1562-RELATED"/>
    <property type="match status" value="1"/>
</dbReference>
<name>A0A0D8HD60_9ACTN</name>
<accession>A0A0D8HD60</accession>
<keyword evidence="4 6" id="KW-1133">Transmembrane helix</keyword>
<dbReference type="AlphaFoldDB" id="A0A0D8HD60"/>
<comment type="subcellular location">
    <subcellularLocation>
        <location evidence="1">Cell membrane</location>
        <topology evidence="1">Multi-pass membrane protein</topology>
    </subcellularLocation>
</comment>
<dbReference type="STRING" id="1280514.AXFE_33050"/>
<dbReference type="SUPFAM" id="SSF82866">
    <property type="entry name" value="Multidrug efflux transporter AcrB transmembrane domain"/>
    <property type="match status" value="2"/>
</dbReference>
<feature type="domain" description="Membrane transport protein MMPL" evidence="7">
    <location>
        <begin position="102"/>
        <end position="387"/>
    </location>
</feature>
<evidence type="ECO:0000313" key="9">
    <source>
        <dbReference type="Proteomes" id="UP000032360"/>
    </source>
</evidence>
<keyword evidence="3 6" id="KW-0812">Transmembrane</keyword>
<feature type="transmembrane region" description="Helical" evidence="6">
    <location>
        <begin position="550"/>
        <end position="571"/>
    </location>
</feature>
<feature type="transmembrane region" description="Helical" evidence="6">
    <location>
        <begin position="44"/>
        <end position="63"/>
    </location>
</feature>
<evidence type="ECO:0000259" key="7">
    <source>
        <dbReference type="Pfam" id="PF03176"/>
    </source>
</evidence>
<dbReference type="Proteomes" id="UP000032360">
    <property type="component" value="Unassembled WGS sequence"/>
</dbReference>
<feature type="transmembrane region" description="Helical" evidence="6">
    <location>
        <begin position="387"/>
        <end position="405"/>
    </location>
</feature>
<feature type="domain" description="Membrane transport protein MMPL" evidence="7">
    <location>
        <begin position="479"/>
        <end position="723"/>
    </location>
</feature>
<feature type="transmembrane region" description="Helical" evidence="6">
    <location>
        <begin position="256"/>
        <end position="274"/>
    </location>
</feature>
<protein>
    <submittedName>
        <fullName evidence="8">Membrane protein YdfJ</fullName>
    </submittedName>
</protein>
<dbReference type="Pfam" id="PF03176">
    <property type="entry name" value="MMPL"/>
    <property type="match status" value="2"/>
</dbReference>
<feature type="transmembrane region" description="Helical" evidence="6">
    <location>
        <begin position="328"/>
        <end position="352"/>
    </location>
</feature>
<dbReference type="PANTHER" id="PTHR33406:SF13">
    <property type="entry name" value="MEMBRANE PROTEIN YDFJ"/>
    <property type="match status" value="1"/>
</dbReference>
<dbReference type="EMBL" id="JXYS01000116">
    <property type="protein sequence ID" value="KJF15853.1"/>
    <property type="molecule type" value="Genomic_DNA"/>
</dbReference>
<evidence type="ECO:0000256" key="5">
    <source>
        <dbReference type="ARBA" id="ARBA00023136"/>
    </source>
</evidence>
<dbReference type="InterPro" id="IPR004869">
    <property type="entry name" value="MMPL_dom"/>
</dbReference>
<feature type="transmembrane region" description="Helical" evidence="6">
    <location>
        <begin position="578"/>
        <end position="599"/>
    </location>
</feature>
<dbReference type="RefSeq" id="WP_200891321.1">
    <property type="nucleotide sequence ID" value="NZ_JXYS01000116.1"/>
</dbReference>
<gene>
    <name evidence="8" type="primary">ydfJ2</name>
    <name evidence="8" type="ORF">AXFE_33050</name>
</gene>
<evidence type="ECO:0000256" key="2">
    <source>
        <dbReference type="ARBA" id="ARBA00022475"/>
    </source>
</evidence>
<organism evidence="8 9">
    <name type="scientific">Acidithrix ferrooxidans</name>
    <dbReference type="NCBI Taxonomy" id="1280514"/>
    <lineage>
        <taxon>Bacteria</taxon>
        <taxon>Bacillati</taxon>
        <taxon>Actinomycetota</taxon>
        <taxon>Acidimicrobiia</taxon>
        <taxon>Acidimicrobiales</taxon>
        <taxon>Acidimicrobiaceae</taxon>
        <taxon>Acidithrix</taxon>
    </lineage>
</organism>
<feature type="transmembrane region" description="Helical" evidence="6">
    <location>
        <begin position="660"/>
        <end position="678"/>
    </location>
</feature>
<keyword evidence="2" id="KW-1003">Cell membrane</keyword>
<reference evidence="8 9" key="1">
    <citation type="submission" date="2015-01" db="EMBL/GenBank/DDBJ databases">
        <title>Draft genome of the acidophilic iron oxidizer Acidithrix ferrooxidans strain Py-F3.</title>
        <authorList>
            <person name="Poehlein A."/>
            <person name="Eisen S."/>
            <person name="Schloemann M."/>
            <person name="Johnson B.D."/>
            <person name="Daniel R."/>
            <person name="Muehling M."/>
        </authorList>
    </citation>
    <scope>NUCLEOTIDE SEQUENCE [LARGE SCALE GENOMIC DNA]</scope>
    <source>
        <strain evidence="8 9">Py-F3</strain>
    </source>
</reference>
<feature type="transmembrane region" description="Helical" evidence="6">
    <location>
        <begin position="619"/>
        <end position="639"/>
    </location>
</feature>
<dbReference type="GO" id="GO:0005886">
    <property type="term" value="C:plasma membrane"/>
    <property type="evidence" value="ECO:0007669"/>
    <property type="project" value="UniProtKB-SubCell"/>
</dbReference>
<feature type="transmembrane region" description="Helical" evidence="6">
    <location>
        <begin position="202"/>
        <end position="220"/>
    </location>
</feature>
<keyword evidence="5 6" id="KW-0472">Membrane</keyword>
<keyword evidence="9" id="KW-1185">Reference proteome</keyword>
<evidence type="ECO:0000256" key="4">
    <source>
        <dbReference type="ARBA" id="ARBA00022989"/>
    </source>
</evidence>
<evidence type="ECO:0000256" key="6">
    <source>
        <dbReference type="SAM" id="Phobius"/>
    </source>
</evidence>
<sequence length="737" mass="77777">MDELLDGSFRDSLASEGNSNRGPSSTGILYRLGAWNARHFKTSILVWLLVVVFLVVLMGKIGGTYSNNYSLPNTQASTGLSILQANNKAVTGYSSQIVLVDPNKPLSNFSAQISQALTSLSKLPNVVSVSNPLTATGAVSVSGETAYISVAFNQNPSLFSPSYISSVETAMKSVTNAKVNVYYNDPLGLLANPKASDIRSELIGLVLALLIIAFAFRSLYAAGLPLVSALISVLGSLGIMALLAKVTTFSTTSPTLTTMLGLGVGIDYCLFLTTRHRQKLMDGLSPAEAAGVTVSTSGGSVIVAAATVSVALLGLYVSGLTFIGKLGLAAMVGVVTSAIGAITLVPGLFGLLGTRMDRIHFGKAVAETGEGEDFWHRFSRSVQKRPWTFLVLGSIIAGVLVIPLFSMQLGRLDAGSNPTTYSDRQAYGAVASAFGQGANGPFVIVVTLPPSVANSSSALGTLEQNLNTSISSLSNVAHITVPNLSPNKAILYFNVVPTYGPQASQTKALFDNLVNVTLPKVLNGGEKGYVTGNTASGIQFLELVVSKLPIIILFVILAAFIILMATFRSILIPIKAALLNLFSIGAAYGVVVAVFQWGWGSSLVGMNQKVPIESYVPMIMFAITFGLSMDYEVFLISRVKEEFLRTKDSSLAVASGLSQTARVISSAASIMAAVFFAFVASTNIVIKMLGVGLGVSVIIDATIIRLCLVPSVMELFGDAAWWFPKWLDKVVPRIDVD</sequence>
<feature type="transmembrane region" description="Helical" evidence="6">
    <location>
        <begin position="294"/>
        <end position="316"/>
    </location>
</feature>